<dbReference type="GO" id="GO:0005524">
    <property type="term" value="F:ATP binding"/>
    <property type="evidence" value="ECO:0007669"/>
    <property type="project" value="UniProtKB-KW"/>
</dbReference>
<sequence length="225" mass="23757">MTGPTTLVVDELSKAFGRRTLWEGLSFTVEPGSMVALTGRSGSGKSTLLNCIGLLEPVTAGRIVVDGTDLTRLGRRRTRQFRRDALGYLFQNYALVDNASVDANLAIAARGRRASRRTTFEAALEQVGLAGRGGEPVYQLSGGEQQRVALARLVVKDPSVVLADEPTGALDHDNAEMVVSSLRSFAEGGATVVIATHSEQVASACDRRVDLDGIRAGGLTTSIGA</sequence>
<dbReference type="GO" id="GO:0005886">
    <property type="term" value="C:plasma membrane"/>
    <property type="evidence" value="ECO:0007669"/>
    <property type="project" value="TreeGrafter"/>
</dbReference>
<dbReference type="InterPro" id="IPR003593">
    <property type="entry name" value="AAA+_ATPase"/>
</dbReference>
<dbReference type="GO" id="GO:0022857">
    <property type="term" value="F:transmembrane transporter activity"/>
    <property type="evidence" value="ECO:0007669"/>
    <property type="project" value="TreeGrafter"/>
</dbReference>
<dbReference type="PROSITE" id="PS50893">
    <property type="entry name" value="ABC_TRANSPORTER_2"/>
    <property type="match status" value="1"/>
</dbReference>
<proteinExistence type="predicted"/>
<dbReference type="PROSITE" id="PS00211">
    <property type="entry name" value="ABC_TRANSPORTER_1"/>
    <property type="match status" value="1"/>
</dbReference>
<dbReference type="SUPFAM" id="SSF52540">
    <property type="entry name" value="P-loop containing nucleoside triphosphate hydrolases"/>
    <property type="match status" value="1"/>
</dbReference>
<evidence type="ECO:0000259" key="3">
    <source>
        <dbReference type="PROSITE" id="PS50893"/>
    </source>
</evidence>
<dbReference type="PANTHER" id="PTHR24220:SF86">
    <property type="entry name" value="ABC TRANSPORTER ABCH.1"/>
    <property type="match status" value="1"/>
</dbReference>
<dbReference type="Pfam" id="PF00005">
    <property type="entry name" value="ABC_tran"/>
    <property type="match status" value="1"/>
</dbReference>
<reference evidence="4" key="1">
    <citation type="submission" date="2024-06" db="EMBL/GenBank/DDBJ databases">
        <title>Complete genome sequence of the cellulolytic actinobacterium, Cellulosimicrobium ES-005.</title>
        <authorList>
            <person name="Matthews C.T."/>
            <person name="Underwood K.D."/>
            <person name="Ghanchi K.M."/>
            <person name="Fields S.D."/>
            <person name="Gardner S.G."/>
        </authorList>
    </citation>
    <scope>NUCLEOTIDE SEQUENCE</scope>
    <source>
        <strain evidence="4">ES-005</strain>
    </source>
</reference>
<dbReference type="Gene3D" id="3.40.50.300">
    <property type="entry name" value="P-loop containing nucleotide triphosphate hydrolases"/>
    <property type="match status" value="1"/>
</dbReference>
<dbReference type="RefSeq" id="WP_353708550.1">
    <property type="nucleotide sequence ID" value="NZ_CP159290.1"/>
</dbReference>
<dbReference type="SMART" id="SM00382">
    <property type="entry name" value="AAA"/>
    <property type="match status" value="1"/>
</dbReference>
<name>A0AAU8G1F5_9MICO</name>
<dbReference type="InterPro" id="IPR015854">
    <property type="entry name" value="ABC_transpr_LolD-like"/>
</dbReference>
<dbReference type="InterPro" id="IPR017871">
    <property type="entry name" value="ABC_transporter-like_CS"/>
</dbReference>
<evidence type="ECO:0000256" key="2">
    <source>
        <dbReference type="ARBA" id="ARBA00022840"/>
    </source>
</evidence>
<dbReference type="PANTHER" id="PTHR24220">
    <property type="entry name" value="IMPORT ATP-BINDING PROTEIN"/>
    <property type="match status" value="1"/>
</dbReference>
<dbReference type="InterPro" id="IPR003439">
    <property type="entry name" value="ABC_transporter-like_ATP-bd"/>
</dbReference>
<dbReference type="AlphaFoldDB" id="A0AAU8G1F5"/>
<evidence type="ECO:0000313" key="4">
    <source>
        <dbReference type="EMBL" id="XCH30699.1"/>
    </source>
</evidence>
<organism evidence="4">
    <name type="scientific">Cellulosimicrobium sp. ES-005</name>
    <dbReference type="NCBI Taxonomy" id="3163031"/>
    <lineage>
        <taxon>Bacteria</taxon>
        <taxon>Bacillati</taxon>
        <taxon>Actinomycetota</taxon>
        <taxon>Actinomycetes</taxon>
        <taxon>Micrococcales</taxon>
        <taxon>Promicromonosporaceae</taxon>
        <taxon>Cellulosimicrobium</taxon>
    </lineage>
</organism>
<keyword evidence="1" id="KW-0547">Nucleotide-binding</keyword>
<protein>
    <submittedName>
        <fullName evidence="4">ATP-binding cassette domain-containing protein</fullName>
    </submittedName>
</protein>
<keyword evidence="2 4" id="KW-0067">ATP-binding</keyword>
<accession>A0AAU8G1F5</accession>
<evidence type="ECO:0000256" key="1">
    <source>
        <dbReference type="ARBA" id="ARBA00022741"/>
    </source>
</evidence>
<dbReference type="InterPro" id="IPR027417">
    <property type="entry name" value="P-loop_NTPase"/>
</dbReference>
<feature type="domain" description="ABC transporter" evidence="3">
    <location>
        <begin position="7"/>
        <end position="223"/>
    </location>
</feature>
<dbReference type="EMBL" id="CP159290">
    <property type="protein sequence ID" value="XCH30699.1"/>
    <property type="molecule type" value="Genomic_DNA"/>
</dbReference>
<dbReference type="GO" id="GO:0016887">
    <property type="term" value="F:ATP hydrolysis activity"/>
    <property type="evidence" value="ECO:0007669"/>
    <property type="project" value="InterPro"/>
</dbReference>
<gene>
    <name evidence="4" type="ORF">ABRQ22_03170</name>
</gene>